<dbReference type="PANTHER" id="PTHR37533:SF2">
    <property type="entry name" value="FLAGELLAR HOOK-LENGTH CONTROL PROTEIN"/>
    <property type="match status" value="1"/>
</dbReference>
<feature type="region of interest" description="Disordered" evidence="1">
    <location>
        <begin position="111"/>
        <end position="248"/>
    </location>
</feature>
<feature type="compositionally biased region" description="Low complexity" evidence="1">
    <location>
        <begin position="13"/>
        <end position="33"/>
    </location>
</feature>
<dbReference type="EMBL" id="JACHIB010000002">
    <property type="protein sequence ID" value="MBB6082385.1"/>
    <property type="molecule type" value="Genomic_DNA"/>
</dbReference>
<keyword evidence="3" id="KW-0966">Cell projection</keyword>
<feature type="domain" description="Flagellar hook-length control protein-like C-terminal" evidence="2">
    <location>
        <begin position="329"/>
        <end position="408"/>
    </location>
</feature>
<dbReference type="InterPro" id="IPR052563">
    <property type="entry name" value="FliK"/>
</dbReference>
<comment type="caution">
    <text evidence="3">The sequence shown here is derived from an EMBL/GenBank/DDBJ whole genome shotgun (WGS) entry which is preliminary data.</text>
</comment>
<gene>
    <name evidence="3" type="ORF">HNR28_000405</name>
</gene>
<sequence length="458" mass="45488">MNMPVLPVTSSSPAPADAAARGADAAAPTDAPAFSNVLSQQRDGAAGRATESRRPDKADGRTDGAGGRVNGARGRADADAAERREPLGPDETLSLILDSAALPLMTQAAAENRPLQTDRPDAAASPRAARLPADAAAGRTAAPLAAHGDARSDVRVLAPDPDARTASAAHPAEAGTDGRNQAARTDTAVSHAAAAASRTPLQADTAAPAAQGPGRARTAAAAQAQAQTQAHAQSAHQPQSAGQALAAQAAGTRVVESSVSVRPDAGPDTSQAAAPNAAALASAAAPTSAALLPAAAPAANPAAAPVAVSTPLSSPQWPQDFSRQVLQLAQNLTGAGHTVQMHVNPPELGPIHITLHVGESIAQASFVSPHANVRQALENALPHLEQQLAQAGLSLGQADVGDQQPGQQAQGQGQAPSARNGTAVFSLDGQSAETASLPAAASAPRSAARPDALVDTFA</sequence>
<feature type="compositionally biased region" description="Basic and acidic residues" evidence="1">
    <location>
        <begin position="50"/>
        <end position="62"/>
    </location>
</feature>
<keyword evidence="3" id="KW-0282">Flagellum</keyword>
<evidence type="ECO:0000256" key="1">
    <source>
        <dbReference type="SAM" id="MobiDB-lite"/>
    </source>
</evidence>
<protein>
    <submittedName>
        <fullName evidence="3">Flagellar hook-length control protein FliK</fullName>
    </submittedName>
</protein>
<accession>A0A7W9WN44</accession>
<feature type="compositionally biased region" description="Low complexity" evidence="1">
    <location>
        <begin position="435"/>
        <end position="458"/>
    </location>
</feature>
<feature type="compositionally biased region" description="Low complexity" evidence="1">
    <location>
        <begin position="182"/>
        <end position="248"/>
    </location>
</feature>
<feature type="compositionally biased region" description="Low complexity" evidence="1">
    <location>
        <begin position="122"/>
        <end position="146"/>
    </location>
</feature>
<dbReference type="RefSeq" id="WP_052355810.1">
    <property type="nucleotide sequence ID" value="NZ_JACHIB010000002.1"/>
</dbReference>
<dbReference type="InterPro" id="IPR021136">
    <property type="entry name" value="Flagellar_hook_control-like_C"/>
</dbReference>
<feature type="compositionally biased region" description="Low complexity" evidence="1">
    <location>
        <begin position="398"/>
        <end position="416"/>
    </location>
</feature>
<proteinExistence type="predicted"/>
<dbReference type="CDD" id="cd17470">
    <property type="entry name" value="T3SS_Flik_C"/>
    <property type="match status" value="1"/>
</dbReference>
<dbReference type="InterPro" id="IPR038610">
    <property type="entry name" value="FliK-like_C_sf"/>
</dbReference>
<name>A0A7W9WN44_CASDE</name>
<feature type="region of interest" description="Disordered" evidence="1">
    <location>
        <begin position="1"/>
        <end position="91"/>
    </location>
</feature>
<feature type="region of interest" description="Disordered" evidence="1">
    <location>
        <begin position="398"/>
        <end position="458"/>
    </location>
</feature>
<reference evidence="3 4" key="1">
    <citation type="submission" date="2020-08" db="EMBL/GenBank/DDBJ databases">
        <title>Genomic Encyclopedia of Type Strains, Phase IV (KMG-IV): sequencing the most valuable type-strain genomes for metagenomic binning, comparative biology and taxonomic classification.</title>
        <authorList>
            <person name="Goeker M."/>
        </authorList>
    </citation>
    <scope>NUCLEOTIDE SEQUENCE [LARGE SCALE GENOMIC DNA]</scope>
    <source>
        <strain evidence="3 4">DSM 12141</strain>
    </source>
</reference>
<evidence type="ECO:0000313" key="3">
    <source>
        <dbReference type="EMBL" id="MBB6082385.1"/>
    </source>
</evidence>
<dbReference type="Pfam" id="PF02120">
    <property type="entry name" value="Flg_hook"/>
    <property type="match status" value="1"/>
</dbReference>
<dbReference type="AlphaFoldDB" id="A0A7W9WN44"/>
<dbReference type="Proteomes" id="UP000541136">
    <property type="component" value="Unassembled WGS sequence"/>
</dbReference>
<evidence type="ECO:0000259" key="2">
    <source>
        <dbReference type="Pfam" id="PF02120"/>
    </source>
</evidence>
<feature type="compositionally biased region" description="Basic and acidic residues" evidence="1">
    <location>
        <begin position="74"/>
        <end position="87"/>
    </location>
</feature>
<dbReference type="PANTHER" id="PTHR37533">
    <property type="entry name" value="FLAGELLAR HOOK-LENGTH CONTROL PROTEIN"/>
    <property type="match status" value="1"/>
</dbReference>
<organism evidence="3 4">
    <name type="scientific">Castellaniella defragrans</name>
    <name type="common">Alcaligenes defragrans</name>
    <dbReference type="NCBI Taxonomy" id="75697"/>
    <lineage>
        <taxon>Bacteria</taxon>
        <taxon>Pseudomonadati</taxon>
        <taxon>Pseudomonadota</taxon>
        <taxon>Betaproteobacteria</taxon>
        <taxon>Burkholderiales</taxon>
        <taxon>Alcaligenaceae</taxon>
        <taxon>Castellaniella</taxon>
    </lineage>
</organism>
<keyword evidence="3" id="KW-0969">Cilium</keyword>
<evidence type="ECO:0000313" key="4">
    <source>
        <dbReference type="Proteomes" id="UP000541136"/>
    </source>
</evidence>
<dbReference type="Gene3D" id="3.30.750.140">
    <property type="match status" value="1"/>
</dbReference>